<dbReference type="InterPro" id="IPR011701">
    <property type="entry name" value="MFS"/>
</dbReference>
<feature type="transmembrane region" description="Helical" evidence="5">
    <location>
        <begin position="354"/>
        <end position="373"/>
    </location>
</feature>
<feature type="transmembrane region" description="Helical" evidence="5">
    <location>
        <begin position="160"/>
        <end position="180"/>
    </location>
</feature>
<dbReference type="SUPFAM" id="SSF103473">
    <property type="entry name" value="MFS general substrate transporter"/>
    <property type="match status" value="1"/>
</dbReference>
<feature type="transmembrane region" description="Helical" evidence="5">
    <location>
        <begin position="42"/>
        <end position="61"/>
    </location>
</feature>
<dbReference type="CDD" id="cd17477">
    <property type="entry name" value="MFS_YcaD_like"/>
    <property type="match status" value="1"/>
</dbReference>
<dbReference type="InterPro" id="IPR020846">
    <property type="entry name" value="MFS_dom"/>
</dbReference>
<sequence>MLAAVGSAWALFFGLALIMIGNGLQSALLGVRAELEGFGATVTGIIMTGYFVGFLVGSRLVPYMILKVGHVRTFAALASLTSITILIHPAYVDAWVWTAMRFLTGLGYAGLYIVCESWLNDRATNKTRGQLLAAYMIVMLGGAAAGSLLLGTVAPWSFRPFILISVLMSFAVIPILLSAAPAPAVDQPEAMSLKRLYQASPLGVVGALLVGSTQGLFFGMGAVYATRAGLSVPETSIFMMGAFVGGMIMTWPIGRLSDVFDRRLILTGTTFCAALAAVGGALLTNRLDWMLYLAMALFGGFNQPLYSLCISHTNDFLTPKQMVRASGTLVMLTGIGSIMGPMMAAAAMDSVGPWGYFWALAVLQTILGLFAIYRISRRPARPLEEQGAYVAVPANPTPVTASLNPEIDWPDSADAPAPDDLQDDMPEPPLAPDERSPDAIDPDEPDDDRPDTPLKA</sequence>
<feature type="transmembrane region" description="Helical" evidence="5">
    <location>
        <begin position="73"/>
        <end position="92"/>
    </location>
</feature>
<dbReference type="GO" id="GO:0022857">
    <property type="term" value="F:transmembrane transporter activity"/>
    <property type="evidence" value="ECO:0007669"/>
    <property type="project" value="InterPro"/>
</dbReference>
<reference evidence="7" key="1">
    <citation type="submission" date="2021-04" db="EMBL/GenBank/DDBJ databases">
        <authorList>
            <person name="Zhang D.-C."/>
        </authorList>
    </citation>
    <scope>NUCLEOTIDE SEQUENCE</scope>
    <source>
        <strain evidence="7">CGMCC 1.15697</strain>
    </source>
</reference>
<feature type="transmembrane region" description="Helical" evidence="5">
    <location>
        <begin position="264"/>
        <end position="283"/>
    </location>
</feature>
<proteinExistence type="predicted"/>
<dbReference type="EMBL" id="JAGMWN010000006">
    <property type="protein sequence ID" value="MBP5857924.1"/>
    <property type="molecule type" value="Genomic_DNA"/>
</dbReference>
<dbReference type="PANTHER" id="PTHR23521">
    <property type="entry name" value="TRANSPORTER MFS SUPERFAMILY"/>
    <property type="match status" value="1"/>
</dbReference>
<dbReference type="PROSITE" id="PS50850">
    <property type="entry name" value="MFS"/>
    <property type="match status" value="1"/>
</dbReference>
<feature type="transmembrane region" description="Helical" evidence="5">
    <location>
        <begin position="98"/>
        <end position="119"/>
    </location>
</feature>
<dbReference type="InterPro" id="IPR047200">
    <property type="entry name" value="MFS_YcaD-like"/>
</dbReference>
<comment type="caution">
    <text evidence="7">The sequence shown here is derived from an EMBL/GenBank/DDBJ whole genome shotgun (WGS) entry which is preliminary data.</text>
</comment>
<dbReference type="Gene3D" id="1.20.1250.20">
    <property type="entry name" value="MFS general substrate transporter like domains"/>
    <property type="match status" value="2"/>
</dbReference>
<evidence type="ECO:0000259" key="6">
    <source>
        <dbReference type="PROSITE" id="PS50850"/>
    </source>
</evidence>
<dbReference type="InterPro" id="IPR036259">
    <property type="entry name" value="MFS_trans_sf"/>
</dbReference>
<evidence type="ECO:0000256" key="1">
    <source>
        <dbReference type="ARBA" id="ARBA00022692"/>
    </source>
</evidence>
<organism evidence="7 8">
    <name type="scientific">Marivibrio halodurans</name>
    <dbReference type="NCBI Taxonomy" id="2039722"/>
    <lineage>
        <taxon>Bacteria</taxon>
        <taxon>Pseudomonadati</taxon>
        <taxon>Pseudomonadota</taxon>
        <taxon>Alphaproteobacteria</taxon>
        <taxon>Rhodospirillales</taxon>
        <taxon>Rhodospirillaceae</taxon>
        <taxon>Marivibrio</taxon>
    </lineage>
</organism>
<evidence type="ECO:0000256" key="5">
    <source>
        <dbReference type="SAM" id="Phobius"/>
    </source>
</evidence>
<dbReference type="RefSeq" id="WP_210682518.1">
    <property type="nucleotide sequence ID" value="NZ_JAGMWN010000006.1"/>
</dbReference>
<feature type="region of interest" description="Disordered" evidence="4">
    <location>
        <begin position="401"/>
        <end position="456"/>
    </location>
</feature>
<keyword evidence="1 5" id="KW-0812">Transmembrane</keyword>
<evidence type="ECO:0000313" key="8">
    <source>
        <dbReference type="Proteomes" id="UP000672602"/>
    </source>
</evidence>
<evidence type="ECO:0000256" key="2">
    <source>
        <dbReference type="ARBA" id="ARBA00022989"/>
    </source>
</evidence>
<keyword evidence="2 5" id="KW-1133">Transmembrane helix</keyword>
<accession>A0A8J7S3A5</accession>
<keyword evidence="8" id="KW-1185">Reference proteome</keyword>
<feature type="domain" description="Major facilitator superfamily (MFS) profile" evidence="6">
    <location>
        <begin position="2"/>
        <end position="379"/>
    </location>
</feature>
<name>A0A8J7S3A5_9PROT</name>
<dbReference type="Pfam" id="PF07690">
    <property type="entry name" value="MFS_1"/>
    <property type="match status" value="1"/>
</dbReference>
<feature type="transmembrane region" description="Helical" evidence="5">
    <location>
        <begin position="237"/>
        <end position="257"/>
    </location>
</feature>
<dbReference type="GO" id="GO:0005886">
    <property type="term" value="C:plasma membrane"/>
    <property type="evidence" value="ECO:0007669"/>
    <property type="project" value="TreeGrafter"/>
</dbReference>
<keyword evidence="3 5" id="KW-0472">Membrane</keyword>
<feature type="transmembrane region" description="Helical" evidence="5">
    <location>
        <begin position="329"/>
        <end position="348"/>
    </location>
</feature>
<dbReference type="AlphaFoldDB" id="A0A8J7S3A5"/>
<evidence type="ECO:0000313" key="7">
    <source>
        <dbReference type="EMBL" id="MBP5857924.1"/>
    </source>
</evidence>
<protein>
    <submittedName>
        <fullName evidence="7">MFS transporter</fullName>
    </submittedName>
</protein>
<dbReference type="PANTHER" id="PTHR23521:SF3">
    <property type="entry name" value="MFS TRANSPORTER"/>
    <property type="match status" value="1"/>
</dbReference>
<feature type="compositionally biased region" description="Acidic residues" evidence="4">
    <location>
        <begin position="440"/>
        <end position="449"/>
    </location>
</feature>
<evidence type="ECO:0000256" key="4">
    <source>
        <dbReference type="SAM" id="MobiDB-lite"/>
    </source>
</evidence>
<feature type="transmembrane region" description="Helical" evidence="5">
    <location>
        <begin position="289"/>
        <end position="308"/>
    </location>
</feature>
<feature type="transmembrane region" description="Helical" evidence="5">
    <location>
        <begin position="131"/>
        <end position="154"/>
    </location>
</feature>
<feature type="transmembrane region" description="Helical" evidence="5">
    <location>
        <begin position="201"/>
        <end position="225"/>
    </location>
</feature>
<evidence type="ECO:0000256" key="3">
    <source>
        <dbReference type="ARBA" id="ARBA00023136"/>
    </source>
</evidence>
<dbReference type="Proteomes" id="UP000672602">
    <property type="component" value="Unassembled WGS sequence"/>
</dbReference>
<feature type="compositionally biased region" description="Low complexity" evidence="4">
    <location>
        <begin position="410"/>
        <end position="419"/>
    </location>
</feature>
<gene>
    <name evidence="7" type="ORF">KAJ83_12970</name>
</gene>